<dbReference type="SUPFAM" id="SSF47240">
    <property type="entry name" value="Ferritin-like"/>
    <property type="match status" value="1"/>
</dbReference>
<dbReference type="NCBIfam" id="TIGR02284">
    <property type="entry name" value="PA2169 family four-helix-bundle protein"/>
    <property type="match status" value="1"/>
</dbReference>
<name>A0ABY7TF11_9SPHI</name>
<evidence type="ECO:0000313" key="3">
    <source>
        <dbReference type="Proteomes" id="UP001216139"/>
    </source>
</evidence>
<dbReference type="Gene3D" id="1.20.1260.10">
    <property type="match status" value="1"/>
</dbReference>
<reference evidence="2 3" key="1">
    <citation type="submission" date="2023-02" db="EMBL/GenBank/DDBJ databases">
        <title>Genome sequence of Mucilaginibacter jinjuensis strain KACC 16571.</title>
        <authorList>
            <person name="Kim S."/>
            <person name="Heo J."/>
            <person name="Kwon S.-W."/>
        </authorList>
    </citation>
    <scope>NUCLEOTIDE SEQUENCE [LARGE SCALE GENOMIC DNA]</scope>
    <source>
        <strain evidence="2 3">KACC 16571</strain>
    </source>
</reference>
<dbReference type="InterPro" id="IPR019052">
    <property type="entry name" value="DUF2383"/>
</dbReference>
<evidence type="ECO:0000259" key="1">
    <source>
        <dbReference type="Pfam" id="PF09537"/>
    </source>
</evidence>
<dbReference type="Pfam" id="PF09537">
    <property type="entry name" value="DUF2383"/>
    <property type="match status" value="1"/>
</dbReference>
<feature type="domain" description="DUF2383" evidence="1">
    <location>
        <begin position="16"/>
        <end position="125"/>
    </location>
</feature>
<evidence type="ECO:0000313" key="2">
    <source>
        <dbReference type="EMBL" id="WCT13762.1"/>
    </source>
</evidence>
<dbReference type="PIRSF" id="PIRSF029477">
    <property type="entry name" value="UCP029477"/>
    <property type="match status" value="1"/>
</dbReference>
<sequence>MENYIMKSSLKTREEVVSDLKTLVQLVNDGKEGYQHAADKTESPELKAVFLKLSGERIVYAAELKAHIATHGGEAENEDGGILGSLHRGWITIKEAITGNDDKALIEAIQTGEKAAIAKYDEYISDYADHADHLELLKSQREGIETALKEIETLKKAIKV</sequence>
<dbReference type="InterPro" id="IPR009078">
    <property type="entry name" value="Ferritin-like_SF"/>
</dbReference>
<gene>
    <name evidence="2" type="ORF">PQO05_07420</name>
</gene>
<proteinExistence type="predicted"/>
<dbReference type="Proteomes" id="UP001216139">
    <property type="component" value="Chromosome"/>
</dbReference>
<dbReference type="RefSeq" id="WP_273632069.1">
    <property type="nucleotide sequence ID" value="NZ_CP117167.1"/>
</dbReference>
<organism evidence="2 3">
    <name type="scientific">Mucilaginibacter jinjuensis</name>
    <dbReference type="NCBI Taxonomy" id="1176721"/>
    <lineage>
        <taxon>Bacteria</taxon>
        <taxon>Pseudomonadati</taxon>
        <taxon>Bacteroidota</taxon>
        <taxon>Sphingobacteriia</taxon>
        <taxon>Sphingobacteriales</taxon>
        <taxon>Sphingobacteriaceae</taxon>
        <taxon>Mucilaginibacter</taxon>
    </lineage>
</organism>
<protein>
    <submittedName>
        <fullName evidence="2">PA2169 family four-helix-bundle protein</fullName>
    </submittedName>
</protein>
<dbReference type="InterPro" id="IPR016920">
    <property type="entry name" value="UCP029477"/>
</dbReference>
<keyword evidence="3" id="KW-1185">Reference proteome</keyword>
<accession>A0ABY7TF11</accession>
<dbReference type="InterPro" id="IPR011971">
    <property type="entry name" value="CHP02284"/>
</dbReference>
<dbReference type="EMBL" id="CP117167">
    <property type="protein sequence ID" value="WCT13762.1"/>
    <property type="molecule type" value="Genomic_DNA"/>
</dbReference>
<dbReference type="InterPro" id="IPR012347">
    <property type="entry name" value="Ferritin-like"/>
</dbReference>